<evidence type="ECO:0000256" key="1">
    <source>
        <dbReference type="SAM" id="MobiDB-lite"/>
    </source>
</evidence>
<feature type="region of interest" description="Disordered" evidence="1">
    <location>
        <begin position="1"/>
        <end position="27"/>
    </location>
</feature>
<comment type="caution">
    <text evidence="2">The sequence shown here is derived from an EMBL/GenBank/DDBJ whole genome shotgun (WGS) entry which is preliminary data.</text>
</comment>
<feature type="compositionally biased region" description="Gly residues" evidence="1">
    <location>
        <begin position="1"/>
        <end position="16"/>
    </location>
</feature>
<evidence type="ECO:0000313" key="2">
    <source>
        <dbReference type="EMBL" id="GFY74708.1"/>
    </source>
</evidence>
<sequence>MGEGSTEGSERGGGAGECEESMDLQSESGVCVRRGCVFYFRKKKNGRSRAPEKKRGKSSDLSGKSQNDMRYSDLWSVPSYL</sequence>
<dbReference type="Proteomes" id="UP000886998">
    <property type="component" value="Unassembled WGS sequence"/>
</dbReference>
<protein>
    <submittedName>
        <fullName evidence="2">Uncharacterized protein</fullName>
    </submittedName>
</protein>
<accession>A0A8X6YLS2</accession>
<organism evidence="2 3">
    <name type="scientific">Trichonephila inaurata madagascariensis</name>
    <dbReference type="NCBI Taxonomy" id="2747483"/>
    <lineage>
        <taxon>Eukaryota</taxon>
        <taxon>Metazoa</taxon>
        <taxon>Ecdysozoa</taxon>
        <taxon>Arthropoda</taxon>
        <taxon>Chelicerata</taxon>
        <taxon>Arachnida</taxon>
        <taxon>Araneae</taxon>
        <taxon>Araneomorphae</taxon>
        <taxon>Entelegynae</taxon>
        <taxon>Araneoidea</taxon>
        <taxon>Nephilidae</taxon>
        <taxon>Trichonephila</taxon>
        <taxon>Trichonephila inaurata</taxon>
    </lineage>
</organism>
<dbReference type="AlphaFoldDB" id="A0A8X6YLS2"/>
<feature type="compositionally biased region" description="Polar residues" evidence="1">
    <location>
        <begin position="59"/>
        <end position="69"/>
    </location>
</feature>
<proteinExistence type="predicted"/>
<feature type="compositionally biased region" description="Basic residues" evidence="1">
    <location>
        <begin position="44"/>
        <end position="56"/>
    </location>
</feature>
<dbReference type="EMBL" id="BMAV01020899">
    <property type="protein sequence ID" value="GFY74708.1"/>
    <property type="molecule type" value="Genomic_DNA"/>
</dbReference>
<keyword evidence="3" id="KW-1185">Reference proteome</keyword>
<name>A0A8X6YLS2_9ARAC</name>
<feature type="region of interest" description="Disordered" evidence="1">
    <location>
        <begin position="44"/>
        <end position="81"/>
    </location>
</feature>
<evidence type="ECO:0000313" key="3">
    <source>
        <dbReference type="Proteomes" id="UP000886998"/>
    </source>
</evidence>
<gene>
    <name evidence="2" type="ORF">TNIN_349261</name>
</gene>
<reference evidence="2" key="1">
    <citation type="submission" date="2020-08" db="EMBL/GenBank/DDBJ databases">
        <title>Multicomponent nature underlies the extraordinary mechanical properties of spider dragline silk.</title>
        <authorList>
            <person name="Kono N."/>
            <person name="Nakamura H."/>
            <person name="Mori M."/>
            <person name="Yoshida Y."/>
            <person name="Ohtoshi R."/>
            <person name="Malay A.D."/>
            <person name="Moran D.A.P."/>
            <person name="Tomita M."/>
            <person name="Numata K."/>
            <person name="Arakawa K."/>
        </authorList>
    </citation>
    <scope>NUCLEOTIDE SEQUENCE</scope>
</reference>